<dbReference type="Proteomes" id="UP000190102">
    <property type="component" value="Unassembled WGS sequence"/>
</dbReference>
<gene>
    <name evidence="2" type="ORF">SAMN02745119_00006</name>
</gene>
<accession>A0A1T4JRF2</accession>
<protein>
    <submittedName>
        <fullName evidence="2">Paraquat-inducible protein A</fullName>
    </submittedName>
</protein>
<keyword evidence="3" id="KW-1185">Reference proteome</keyword>
<keyword evidence="1" id="KW-0472">Membrane</keyword>
<name>A0A1T4JRF2_9BACT</name>
<feature type="transmembrane region" description="Helical" evidence="1">
    <location>
        <begin position="142"/>
        <end position="162"/>
    </location>
</feature>
<feature type="transmembrane region" description="Helical" evidence="1">
    <location>
        <begin position="96"/>
        <end position="121"/>
    </location>
</feature>
<evidence type="ECO:0000313" key="3">
    <source>
        <dbReference type="Proteomes" id="UP000190102"/>
    </source>
</evidence>
<keyword evidence="1" id="KW-0812">Transmembrane</keyword>
<sequence>MPEPHKTLIACHECDLLLREIPLPQGKAACCCCCGATLYRNLPDSINRSLALTVAASILYLIANSFPILGINLQGNGNAVTLLQAVHDLWNQDMPLVSSLTFITAILVPALELCLMLYLLLPLYRGHLLPGTSQVMRLLQTIKPWGMVEVFMLGILVSLVKLVQDFKIIPGVALWSFGGLTLLLAALASSFNPRDVWMHLDLKQRREGL</sequence>
<evidence type="ECO:0000256" key="1">
    <source>
        <dbReference type="SAM" id="Phobius"/>
    </source>
</evidence>
<feature type="transmembrane region" description="Helical" evidence="1">
    <location>
        <begin position="50"/>
        <end position="73"/>
    </location>
</feature>
<feature type="transmembrane region" description="Helical" evidence="1">
    <location>
        <begin position="168"/>
        <end position="188"/>
    </location>
</feature>
<dbReference type="RefSeq" id="WP_208610527.1">
    <property type="nucleotide sequence ID" value="NZ_FUWR01000001.1"/>
</dbReference>
<dbReference type="InterPro" id="IPR007498">
    <property type="entry name" value="PqiA-like"/>
</dbReference>
<evidence type="ECO:0000313" key="2">
    <source>
        <dbReference type="EMBL" id="SJZ32760.1"/>
    </source>
</evidence>
<organism evidence="2 3">
    <name type="scientific">Trichlorobacter thiogenes</name>
    <dbReference type="NCBI Taxonomy" id="115783"/>
    <lineage>
        <taxon>Bacteria</taxon>
        <taxon>Pseudomonadati</taxon>
        <taxon>Thermodesulfobacteriota</taxon>
        <taxon>Desulfuromonadia</taxon>
        <taxon>Geobacterales</taxon>
        <taxon>Geobacteraceae</taxon>
        <taxon>Trichlorobacter</taxon>
    </lineage>
</organism>
<dbReference type="AlphaFoldDB" id="A0A1T4JRF2"/>
<reference evidence="3" key="1">
    <citation type="submission" date="2017-02" db="EMBL/GenBank/DDBJ databases">
        <authorList>
            <person name="Varghese N."/>
            <person name="Submissions S."/>
        </authorList>
    </citation>
    <scope>NUCLEOTIDE SEQUENCE [LARGE SCALE GENOMIC DNA]</scope>
    <source>
        <strain evidence="3">ATCC BAA-34</strain>
    </source>
</reference>
<keyword evidence="1" id="KW-1133">Transmembrane helix</keyword>
<dbReference type="EMBL" id="FUWR01000001">
    <property type="protein sequence ID" value="SJZ32760.1"/>
    <property type="molecule type" value="Genomic_DNA"/>
</dbReference>
<dbReference type="STRING" id="115783.SAMN02745119_00006"/>
<dbReference type="Pfam" id="PF04403">
    <property type="entry name" value="PqiA"/>
    <property type="match status" value="1"/>
</dbReference>
<proteinExistence type="predicted"/>